<dbReference type="Proteomes" id="UP000467006">
    <property type="component" value="Chromosome"/>
</dbReference>
<name>A0A7I7K7D3_9MYCO</name>
<sequence length="130" mass="13935">MIEIRDLAQIPPLYWILAAAGWVALAATWLPEGTPLRVLVVYVFVLFGPGLALSAAIATDQVERWVFAVALSASLAIGISVLMTALRNDSMAHRIALLATVTTVAAVTFGLREARARCDTAGDEPERNMT</sequence>
<protein>
    <submittedName>
        <fullName evidence="1">Uncharacterized protein</fullName>
    </submittedName>
</protein>
<evidence type="ECO:0000313" key="1">
    <source>
        <dbReference type="EMBL" id="BBX20090.1"/>
    </source>
</evidence>
<accession>A0A7I7K7D3</accession>
<proteinExistence type="predicted"/>
<dbReference type="AlphaFoldDB" id="A0A7I7K7D3"/>
<gene>
    <name evidence="1" type="ORF">MDUV_49500</name>
</gene>
<reference evidence="1 2" key="1">
    <citation type="journal article" date="2019" name="Emerg. Microbes Infect.">
        <title>Comprehensive subspecies identification of 175 nontuberculous mycobacteria species based on 7547 genomic profiles.</title>
        <authorList>
            <person name="Matsumoto Y."/>
            <person name="Kinjo T."/>
            <person name="Motooka D."/>
            <person name="Nabeya D."/>
            <person name="Jung N."/>
            <person name="Uechi K."/>
            <person name="Horii T."/>
            <person name="Iida T."/>
            <person name="Fujita J."/>
            <person name="Nakamura S."/>
        </authorList>
    </citation>
    <scope>NUCLEOTIDE SEQUENCE [LARGE SCALE GENOMIC DNA]</scope>
    <source>
        <strain evidence="1 2">JCM 6396</strain>
    </source>
</reference>
<dbReference type="RefSeq" id="WP_098003232.1">
    <property type="nucleotide sequence ID" value="NZ_AP022563.1"/>
</dbReference>
<dbReference type="EMBL" id="AP022563">
    <property type="protein sequence ID" value="BBX20090.1"/>
    <property type="molecule type" value="Genomic_DNA"/>
</dbReference>
<keyword evidence="2" id="KW-1185">Reference proteome</keyword>
<organism evidence="1 2">
    <name type="scientific">Mycolicibacterium duvalii</name>
    <dbReference type="NCBI Taxonomy" id="39688"/>
    <lineage>
        <taxon>Bacteria</taxon>
        <taxon>Bacillati</taxon>
        <taxon>Actinomycetota</taxon>
        <taxon>Actinomycetes</taxon>
        <taxon>Mycobacteriales</taxon>
        <taxon>Mycobacteriaceae</taxon>
        <taxon>Mycolicibacterium</taxon>
    </lineage>
</organism>
<evidence type="ECO:0000313" key="2">
    <source>
        <dbReference type="Proteomes" id="UP000467006"/>
    </source>
</evidence>
<dbReference type="KEGG" id="mdu:MDUV_49500"/>